<keyword evidence="1" id="KW-0560">Oxidoreductase</keyword>
<protein>
    <submittedName>
        <fullName evidence="3">Aldo/keto reductase</fullName>
    </submittedName>
</protein>
<dbReference type="InterPro" id="IPR023210">
    <property type="entry name" value="NADP_OxRdtase_dom"/>
</dbReference>
<reference evidence="3" key="1">
    <citation type="submission" date="2020-12" db="EMBL/GenBank/DDBJ databases">
        <title>M. sibirica DSM 26468T genome.</title>
        <authorList>
            <person name="Thieme N."/>
            <person name="Rettenmaier R."/>
            <person name="Zverlov V."/>
            <person name="Liebl W."/>
        </authorList>
    </citation>
    <scope>NUCLEOTIDE SEQUENCE</scope>
    <source>
        <strain evidence="3">DSM 26468</strain>
    </source>
</reference>
<evidence type="ECO:0000256" key="1">
    <source>
        <dbReference type="ARBA" id="ARBA00023002"/>
    </source>
</evidence>
<feature type="domain" description="NADP-dependent oxidoreductase" evidence="2">
    <location>
        <begin position="15"/>
        <end position="324"/>
    </location>
</feature>
<dbReference type="CDD" id="cd19086">
    <property type="entry name" value="AKR_AKR11C1"/>
    <property type="match status" value="1"/>
</dbReference>
<dbReference type="Pfam" id="PF00248">
    <property type="entry name" value="Aldo_ket_red"/>
    <property type="match status" value="1"/>
</dbReference>
<dbReference type="SUPFAM" id="SSF51430">
    <property type="entry name" value="NAD(P)-linked oxidoreductase"/>
    <property type="match status" value="1"/>
</dbReference>
<evidence type="ECO:0000313" key="4">
    <source>
        <dbReference type="Proteomes" id="UP000623269"/>
    </source>
</evidence>
<dbReference type="EMBL" id="JAEAGR010000017">
    <property type="protein sequence ID" value="MBH1942167.1"/>
    <property type="molecule type" value="Genomic_DNA"/>
</dbReference>
<sequence length="328" mass="36093">MKKRVLGRSGIEVSPMGLGCWAIGGQFYFDGKIDGYGNTDDKESIKAIHTALDLGVDFLDTADAYGIGHSEQLIGEALEGRRDEVIIATKFGFFGNEATKTLHGTNITPDYIERACEASLRRLRTDYIDLYQLHVGEIGLSEVDFVADTLDRLVAKGKIRTYGWSTDNLNAVKLMSDRVNCSAIQHQCNVVENNPKMIQLCEEQNFASINRSPLAMGLLSGKFNKDSFISKDDVRGAGHTWAESAFKDGRPNKVVLGKLDAIRDILTSGGRTLVQGALAWLWAVSDVTLPIPGFKTVKQIEENVKSMEFGPLTKEQVKSIDDIIKSLS</sequence>
<dbReference type="PANTHER" id="PTHR43364">
    <property type="entry name" value="NADH-SPECIFIC METHYLGLYOXAL REDUCTASE-RELATED"/>
    <property type="match status" value="1"/>
</dbReference>
<dbReference type="Proteomes" id="UP000623269">
    <property type="component" value="Unassembled WGS sequence"/>
</dbReference>
<dbReference type="InterPro" id="IPR036812">
    <property type="entry name" value="NAD(P)_OxRdtase_dom_sf"/>
</dbReference>
<dbReference type="PANTHER" id="PTHR43364:SF4">
    <property type="entry name" value="NAD(P)-LINKED OXIDOREDUCTASE SUPERFAMILY PROTEIN"/>
    <property type="match status" value="1"/>
</dbReference>
<dbReference type="GO" id="GO:0005829">
    <property type="term" value="C:cytosol"/>
    <property type="evidence" value="ECO:0007669"/>
    <property type="project" value="TreeGrafter"/>
</dbReference>
<evidence type="ECO:0000313" key="3">
    <source>
        <dbReference type="EMBL" id="MBH1942167.1"/>
    </source>
</evidence>
<dbReference type="InterPro" id="IPR050523">
    <property type="entry name" value="AKR_Detox_Biosynth"/>
</dbReference>
<proteinExistence type="predicted"/>
<accession>A0A8J7H4Y5</accession>
<dbReference type="GO" id="GO:0016491">
    <property type="term" value="F:oxidoreductase activity"/>
    <property type="evidence" value="ECO:0007669"/>
    <property type="project" value="UniProtKB-KW"/>
</dbReference>
<gene>
    <name evidence="3" type="ORF">I5677_14790</name>
</gene>
<name>A0A8J7H4Y5_9FIRM</name>
<dbReference type="Gene3D" id="3.20.20.100">
    <property type="entry name" value="NADP-dependent oxidoreductase domain"/>
    <property type="match status" value="1"/>
</dbReference>
<organism evidence="3 4">
    <name type="scientific">Mobilitalea sibirica</name>
    <dbReference type="NCBI Taxonomy" id="1462919"/>
    <lineage>
        <taxon>Bacteria</taxon>
        <taxon>Bacillati</taxon>
        <taxon>Bacillota</taxon>
        <taxon>Clostridia</taxon>
        <taxon>Lachnospirales</taxon>
        <taxon>Lachnospiraceae</taxon>
        <taxon>Mobilitalea</taxon>
    </lineage>
</organism>
<keyword evidence="4" id="KW-1185">Reference proteome</keyword>
<comment type="caution">
    <text evidence="3">The sequence shown here is derived from an EMBL/GenBank/DDBJ whole genome shotgun (WGS) entry which is preliminary data.</text>
</comment>
<dbReference type="AlphaFoldDB" id="A0A8J7H4Y5"/>
<evidence type="ECO:0000259" key="2">
    <source>
        <dbReference type="Pfam" id="PF00248"/>
    </source>
</evidence>
<dbReference type="RefSeq" id="WP_197662416.1">
    <property type="nucleotide sequence ID" value="NZ_JAEAGR010000017.1"/>
</dbReference>